<organism evidence="1 2">
    <name type="scientific">Nezara viridula</name>
    <name type="common">Southern green stink bug</name>
    <name type="synonym">Cimex viridulus</name>
    <dbReference type="NCBI Taxonomy" id="85310"/>
    <lineage>
        <taxon>Eukaryota</taxon>
        <taxon>Metazoa</taxon>
        <taxon>Ecdysozoa</taxon>
        <taxon>Arthropoda</taxon>
        <taxon>Hexapoda</taxon>
        <taxon>Insecta</taxon>
        <taxon>Pterygota</taxon>
        <taxon>Neoptera</taxon>
        <taxon>Paraneoptera</taxon>
        <taxon>Hemiptera</taxon>
        <taxon>Heteroptera</taxon>
        <taxon>Panheteroptera</taxon>
        <taxon>Pentatomomorpha</taxon>
        <taxon>Pentatomoidea</taxon>
        <taxon>Pentatomidae</taxon>
        <taxon>Pentatominae</taxon>
        <taxon>Nezara</taxon>
    </lineage>
</organism>
<name>A0A9P0H2H5_NEZVI</name>
<reference evidence="1" key="1">
    <citation type="submission" date="2022-01" db="EMBL/GenBank/DDBJ databases">
        <authorList>
            <person name="King R."/>
        </authorList>
    </citation>
    <scope>NUCLEOTIDE SEQUENCE</scope>
</reference>
<proteinExistence type="predicted"/>
<evidence type="ECO:0000313" key="1">
    <source>
        <dbReference type="EMBL" id="CAH1392746.1"/>
    </source>
</evidence>
<dbReference type="Proteomes" id="UP001152798">
    <property type="component" value="Chromosome 2"/>
</dbReference>
<keyword evidence="2" id="KW-1185">Reference proteome</keyword>
<accession>A0A9P0H2H5</accession>
<dbReference type="EMBL" id="OV725078">
    <property type="protein sequence ID" value="CAH1392746.1"/>
    <property type="molecule type" value="Genomic_DNA"/>
</dbReference>
<dbReference type="AlphaFoldDB" id="A0A9P0H2H5"/>
<gene>
    <name evidence="1" type="ORF">NEZAVI_LOCUS3516</name>
</gene>
<protein>
    <submittedName>
        <fullName evidence="1">Uncharacterized protein</fullName>
    </submittedName>
</protein>
<sequence>MARIFTGREGFTLRNSLTRSSSPGTTLHAFIRCRSFGTDVDAEYLNEVGRTSSILVSKQGYSRYSSTRGLDTWHFRRSSLKFFGHDLIRGGGTRCSANARMLSVLSSPAAR</sequence>
<evidence type="ECO:0000313" key="2">
    <source>
        <dbReference type="Proteomes" id="UP001152798"/>
    </source>
</evidence>